<dbReference type="AlphaFoldDB" id="A0AAD7X3S4"/>
<dbReference type="Proteomes" id="UP001215151">
    <property type="component" value="Unassembled WGS sequence"/>
</dbReference>
<evidence type="ECO:0000256" key="1">
    <source>
        <dbReference type="SAM" id="MobiDB-lite"/>
    </source>
</evidence>
<dbReference type="EMBL" id="JAPEVG010000647">
    <property type="protein sequence ID" value="KAJ8456668.1"/>
    <property type="molecule type" value="Genomic_DNA"/>
</dbReference>
<sequence>MVTTSAAPRSSPSPPLLPIRPKTPHPIIRDPSLLPNPIFPVSEQSPPIPDSTLAPAYAIRTTNHLVAVEPEVAKILGLASISRTNNELPENATFDELIDKVQEYAGYFELYVCLCNEPLKPFRIPDDPIAVSILRANQIAKLYHINLIYLHFFVLYPCYTFHIVNQLMEALQNEQHLPYRNFDYPFHYNHLALIQPLELVLVNQLSTLNIHFLPLNNPFRVKYPLQARFESTQQHGHYIQPVLNILDGIDDTVPPFATFTESGLANRLVFEGLKAEICLALCLYFIDPRDWCTYITAGYLYFFTPTNSTPVIFCS</sequence>
<keyword evidence="3" id="KW-1185">Reference proteome</keyword>
<organism evidence="2 3">
    <name type="scientific">Trametes cubensis</name>
    <dbReference type="NCBI Taxonomy" id="1111947"/>
    <lineage>
        <taxon>Eukaryota</taxon>
        <taxon>Fungi</taxon>
        <taxon>Dikarya</taxon>
        <taxon>Basidiomycota</taxon>
        <taxon>Agaricomycotina</taxon>
        <taxon>Agaricomycetes</taxon>
        <taxon>Polyporales</taxon>
        <taxon>Polyporaceae</taxon>
        <taxon>Trametes</taxon>
    </lineage>
</organism>
<comment type="caution">
    <text evidence="2">The sequence shown here is derived from an EMBL/GenBank/DDBJ whole genome shotgun (WGS) entry which is preliminary data.</text>
</comment>
<feature type="region of interest" description="Disordered" evidence="1">
    <location>
        <begin position="1"/>
        <end position="22"/>
    </location>
</feature>
<protein>
    <submittedName>
        <fullName evidence="2">Uncharacterized protein</fullName>
    </submittedName>
</protein>
<accession>A0AAD7X3S4</accession>
<evidence type="ECO:0000313" key="2">
    <source>
        <dbReference type="EMBL" id="KAJ8456668.1"/>
    </source>
</evidence>
<name>A0AAD7X3S4_9APHY</name>
<gene>
    <name evidence="2" type="ORF">ONZ51_g11985</name>
</gene>
<feature type="compositionally biased region" description="Low complexity" evidence="1">
    <location>
        <begin position="1"/>
        <end position="10"/>
    </location>
</feature>
<proteinExistence type="predicted"/>
<reference evidence="2" key="1">
    <citation type="submission" date="2022-11" db="EMBL/GenBank/DDBJ databases">
        <title>Genome Sequence of Cubamyces cubensis.</title>
        <authorList>
            <person name="Buettner E."/>
        </authorList>
    </citation>
    <scope>NUCLEOTIDE SEQUENCE</scope>
    <source>
        <strain evidence="2">MPL-01</strain>
    </source>
</reference>
<evidence type="ECO:0000313" key="3">
    <source>
        <dbReference type="Proteomes" id="UP001215151"/>
    </source>
</evidence>